<dbReference type="Proteomes" id="UP000244880">
    <property type="component" value="Unassembled WGS sequence"/>
</dbReference>
<gene>
    <name evidence="2" type="ORF">ASD8599_01090</name>
</gene>
<dbReference type="EMBL" id="OMOR01000001">
    <property type="protein sequence ID" value="SPH20354.1"/>
    <property type="molecule type" value="Genomic_DNA"/>
</dbReference>
<keyword evidence="3" id="KW-1185">Reference proteome</keyword>
<evidence type="ECO:0000313" key="2">
    <source>
        <dbReference type="EMBL" id="SPH20354.1"/>
    </source>
</evidence>
<evidence type="ECO:0000313" key="3">
    <source>
        <dbReference type="Proteomes" id="UP000244880"/>
    </source>
</evidence>
<organism evidence="2 3">
    <name type="scientific">Ascidiaceihabitans donghaensis</name>
    <dbReference type="NCBI Taxonomy" id="1510460"/>
    <lineage>
        <taxon>Bacteria</taxon>
        <taxon>Pseudomonadati</taxon>
        <taxon>Pseudomonadota</taxon>
        <taxon>Alphaproteobacteria</taxon>
        <taxon>Rhodobacterales</taxon>
        <taxon>Paracoccaceae</taxon>
        <taxon>Ascidiaceihabitans</taxon>
    </lineage>
</organism>
<reference evidence="2 3" key="1">
    <citation type="submission" date="2018-03" db="EMBL/GenBank/DDBJ databases">
        <authorList>
            <person name="Keele B.F."/>
        </authorList>
    </citation>
    <scope>NUCLEOTIDE SEQUENCE [LARGE SCALE GENOMIC DNA]</scope>
    <source>
        <strain evidence="2 3">CECT 8599</strain>
    </source>
</reference>
<feature type="transmembrane region" description="Helical" evidence="1">
    <location>
        <begin position="31"/>
        <end position="54"/>
    </location>
</feature>
<dbReference type="AlphaFoldDB" id="A0A2R8BBC3"/>
<sequence>MNLRQPEAWQRHQLAATERMQADIARYTRPVMNITCTCSLFYLMTWGPLCAFWVAGEMPWLPMIGVAISGIVIALSFPAFALALGIEQYFCHRLRKLRSSTGANTTLSN</sequence>
<protein>
    <submittedName>
        <fullName evidence="2">Uncharacterized protein</fullName>
    </submittedName>
</protein>
<proteinExistence type="predicted"/>
<keyword evidence="1" id="KW-0812">Transmembrane</keyword>
<accession>A0A2R8BBC3</accession>
<name>A0A2R8BBC3_9RHOB</name>
<feature type="transmembrane region" description="Helical" evidence="1">
    <location>
        <begin position="60"/>
        <end position="86"/>
    </location>
</feature>
<keyword evidence="1" id="KW-1133">Transmembrane helix</keyword>
<evidence type="ECO:0000256" key="1">
    <source>
        <dbReference type="SAM" id="Phobius"/>
    </source>
</evidence>
<keyword evidence="1" id="KW-0472">Membrane</keyword>